<dbReference type="EMBL" id="VSWC01000027">
    <property type="protein sequence ID" value="KAA1110929.1"/>
    <property type="molecule type" value="Genomic_DNA"/>
</dbReference>
<evidence type="ECO:0000313" key="2">
    <source>
        <dbReference type="Proteomes" id="UP000324748"/>
    </source>
</evidence>
<dbReference type="Proteomes" id="UP000324748">
    <property type="component" value="Unassembled WGS sequence"/>
</dbReference>
<comment type="caution">
    <text evidence="1">The sequence shown here is derived from an EMBL/GenBank/DDBJ whole genome shotgun (WGS) entry which is preliminary data.</text>
</comment>
<proteinExistence type="predicted"/>
<dbReference type="OrthoDB" id="3353471at2759"/>
<name>A0A5B0QCT4_PUCGR</name>
<accession>A0A5B0QCT4</accession>
<keyword evidence="2" id="KW-1185">Reference proteome</keyword>
<reference evidence="1 2" key="1">
    <citation type="submission" date="2019-05" db="EMBL/GenBank/DDBJ databases">
        <title>Emergence of the Ug99 lineage of the wheat stem rust pathogen through somatic hybridization.</title>
        <authorList>
            <person name="Li F."/>
            <person name="Upadhyaya N.M."/>
            <person name="Sperschneider J."/>
            <person name="Matny O."/>
            <person name="Nguyen-Phuc H."/>
            <person name="Mago R."/>
            <person name="Raley C."/>
            <person name="Miller M.E."/>
            <person name="Silverstein K.A.T."/>
            <person name="Henningsen E."/>
            <person name="Hirsch C.D."/>
            <person name="Visser B."/>
            <person name="Pretorius Z.A."/>
            <person name="Steffenson B.J."/>
            <person name="Schwessinger B."/>
            <person name="Dodds P.N."/>
            <person name="Figueroa M."/>
        </authorList>
    </citation>
    <scope>NUCLEOTIDE SEQUENCE [LARGE SCALE GENOMIC DNA]</scope>
    <source>
        <strain evidence="1">21-0</strain>
    </source>
</reference>
<protein>
    <submittedName>
        <fullName evidence="1">Uncharacterized protein</fullName>
    </submittedName>
</protein>
<dbReference type="AlphaFoldDB" id="A0A5B0QCT4"/>
<gene>
    <name evidence="1" type="ORF">PGT21_034416</name>
</gene>
<evidence type="ECO:0000313" key="1">
    <source>
        <dbReference type="EMBL" id="KAA1110929.1"/>
    </source>
</evidence>
<organism evidence="1 2">
    <name type="scientific">Puccinia graminis f. sp. tritici</name>
    <dbReference type="NCBI Taxonomy" id="56615"/>
    <lineage>
        <taxon>Eukaryota</taxon>
        <taxon>Fungi</taxon>
        <taxon>Dikarya</taxon>
        <taxon>Basidiomycota</taxon>
        <taxon>Pucciniomycotina</taxon>
        <taxon>Pucciniomycetes</taxon>
        <taxon>Pucciniales</taxon>
        <taxon>Pucciniaceae</taxon>
        <taxon>Puccinia</taxon>
    </lineage>
</organism>
<sequence length="90" mass="10373">MSDRYPAVQRLALHDETAKKLKFKKAKGGIAEVDSGEPGTTTLNEFFRACANNLSALGHQAKDLTYQEFPKYFWWADGKEWRPRVRPTVW</sequence>